<evidence type="ECO:0000256" key="1">
    <source>
        <dbReference type="ARBA" id="ARBA00000966"/>
    </source>
</evidence>
<dbReference type="Gene3D" id="1.50.10.10">
    <property type="match status" value="1"/>
</dbReference>
<accession>F4JDT6</accession>
<dbReference type="Proteomes" id="UP000006548">
    <property type="component" value="Chromosome 3"/>
</dbReference>
<dbReference type="SUPFAM" id="SSF48208">
    <property type="entry name" value="Six-hairpin glycosidases"/>
    <property type="match status" value="1"/>
</dbReference>
<evidence type="ECO:0000256" key="4">
    <source>
        <dbReference type="ARBA" id="ARBA00022801"/>
    </source>
</evidence>
<dbReference type="InParanoid" id="F4JDT6"/>
<dbReference type="STRING" id="3702.F4JDT6"/>
<dbReference type="SMR" id="F4JDT6"/>
<comment type="catalytic activity">
    <reaction evidence="1">
        <text>Endohydrolysis of (1-&gt;4)-beta-D-glucosidic linkages in cellulose, lichenin and cereal beta-D-glucans.</text>
        <dbReference type="EC" id="3.2.1.4"/>
    </reaction>
</comment>
<dbReference type="InterPro" id="IPR012341">
    <property type="entry name" value="6hp_glycosidase-like_sf"/>
</dbReference>
<evidence type="ECO:0000313" key="11">
    <source>
        <dbReference type="Araport" id="AT3G42155"/>
    </source>
</evidence>
<keyword evidence="7" id="KW-0326">Glycosidase</keyword>
<keyword evidence="8" id="KW-0961">Cell wall biogenesis/degradation</keyword>
<reference evidence="13" key="2">
    <citation type="journal article" date="2017" name="Plant J.">
        <title>Araport11: a complete reannotation of the Arabidopsis thaliana reference genome.</title>
        <authorList>
            <person name="Cheng C.Y."/>
            <person name="Krishnakumar V."/>
            <person name="Chan A.P."/>
            <person name="Thibaud-Nissen F."/>
            <person name="Schobel S."/>
            <person name="Town C.D."/>
        </authorList>
    </citation>
    <scope>GENOME REANNOTATION</scope>
    <source>
        <strain evidence="13">cv. Columbia</strain>
    </source>
</reference>
<name>F4JDT6_ARATH</name>
<reference evidence="12 13" key="1">
    <citation type="journal article" date="2000" name="Nature">
        <title>Sequence and analysis of chromosome 3 of the plant Arabidopsis thaliana.</title>
        <authorList>
            <consortium name="European Union Chromosome 3 Arabidopsis Sequencing Consortium"/>
            <consortium name="Institute for Genomic Research"/>
            <consortium name="Kazusa DNA Research Institute"/>
            <person name="Salanoubat M."/>
            <person name="Lemcke K."/>
            <person name="Rieger M."/>
            <person name="Ansorge W."/>
            <person name="Unseld M."/>
            <person name="Fartmann B."/>
            <person name="Valle G."/>
            <person name="Blocker H."/>
            <person name="Perez-Alonso M."/>
            <person name="Obermaier B."/>
            <person name="Delseny M."/>
            <person name="Boutry M."/>
            <person name="Grivell L.A."/>
            <person name="Mache R."/>
            <person name="Puigdomenech P."/>
            <person name="De Simone V."/>
            <person name="Choisne N."/>
            <person name="Artiguenave F."/>
            <person name="Robert C."/>
            <person name="Brottier P."/>
            <person name="Wincker P."/>
            <person name="Cattolico L."/>
            <person name="Weissenbach J."/>
            <person name="Saurin W."/>
            <person name="Quetier F."/>
            <person name="Schafer M."/>
            <person name="Muller-Auer S."/>
            <person name="Gabel C."/>
            <person name="Fuchs M."/>
            <person name="Benes V."/>
            <person name="Wurmbach E."/>
            <person name="Drzonek H."/>
            <person name="Erfle H."/>
            <person name="Jordan N."/>
            <person name="Bangert S."/>
            <person name="Wiedelmann R."/>
            <person name="Kranz H."/>
            <person name="Voss H."/>
            <person name="Holland R."/>
            <person name="Brandt P."/>
            <person name="Nyakatura G."/>
            <person name="Vezzi A."/>
            <person name="D'Angelo M."/>
            <person name="Pallavicini A."/>
            <person name="Toppo S."/>
            <person name="Simionati B."/>
            <person name="Conrad A."/>
            <person name="Hornischer K."/>
            <person name="Kauer G."/>
            <person name="Lohnert T.H."/>
            <person name="Nordsiek G."/>
            <person name="Reichelt J."/>
            <person name="Scharfe M."/>
            <person name="Schon O."/>
            <person name="Bargues M."/>
            <person name="Terol J."/>
            <person name="Climent J."/>
            <person name="Navarro P."/>
            <person name="Collado C."/>
            <person name="Perez-Perez A."/>
            <person name="Ottenwalder B."/>
            <person name="Duchemin D."/>
            <person name="Cooke R."/>
            <person name="Laudie M."/>
            <person name="Berger-Llauro C."/>
            <person name="Purnelle B."/>
            <person name="Masuy D."/>
            <person name="de Haan M."/>
            <person name="Maarse A.C."/>
            <person name="Alcaraz J.P."/>
            <person name="Cottet A."/>
            <person name="Casacuberta E."/>
            <person name="Monfort A."/>
            <person name="Argiriou A."/>
            <person name="flores M."/>
            <person name="Liguori R."/>
            <person name="Vitale D."/>
            <person name="Mannhaupt G."/>
            <person name="Haase D."/>
            <person name="Schoof H."/>
            <person name="Rudd S."/>
            <person name="Zaccaria P."/>
            <person name="Mewes H.W."/>
            <person name="Mayer K.F."/>
            <person name="Kaul S."/>
            <person name="Town C.D."/>
            <person name="Koo H.L."/>
            <person name="Tallon L.J."/>
            <person name="Jenkins J."/>
            <person name="Rooney T."/>
            <person name="Rizzo M."/>
            <person name="Walts A."/>
            <person name="Utterback T."/>
            <person name="Fujii C.Y."/>
            <person name="Shea T.P."/>
            <person name="Creasy T.H."/>
            <person name="Haas B."/>
            <person name="Maiti R."/>
            <person name="Wu D."/>
            <person name="Peterson J."/>
            <person name="Van Aken S."/>
            <person name="Pai G."/>
            <person name="Militscher J."/>
            <person name="Sellers P."/>
            <person name="Gill J.E."/>
            <person name="Feldblyum T.V."/>
            <person name="Preuss D."/>
            <person name="Lin X."/>
            <person name="Nierman W.C."/>
            <person name="Salzberg S.L."/>
            <person name="White O."/>
            <person name="Venter J.C."/>
            <person name="Fraser C.M."/>
            <person name="Kaneko T."/>
            <person name="Nakamura Y."/>
            <person name="Sato S."/>
            <person name="Kato T."/>
            <person name="Asamizu E."/>
            <person name="Sasamoto S."/>
            <person name="Kimura T."/>
            <person name="Idesawa K."/>
            <person name="Kawashima K."/>
            <person name="Kishida Y."/>
            <person name="Kiyokawa C."/>
            <person name="Kohara M."/>
            <person name="Matsumoto M."/>
            <person name="Matsuno A."/>
            <person name="Muraki A."/>
            <person name="Nakayama S."/>
            <person name="Nakazaki N."/>
            <person name="Shinpo S."/>
            <person name="Takeuchi C."/>
            <person name="Wada T."/>
            <person name="Watanabe A."/>
            <person name="Yamada M."/>
            <person name="Yasuda M."/>
            <person name="Tabata S."/>
        </authorList>
    </citation>
    <scope>NUCLEOTIDE SEQUENCE [LARGE SCALE GENOMIC DNA]</scope>
    <source>
        <strain evidence="13">cv. Columbia</strain>
    </source>
</reference>
<organism evidence="12 13">
    <name type="scientific">Arabidopsis thaliana</name>
    <name type="common">Mouse-ear cress</name>
    <dbReference type="NCBI Taxonomy" id="3702"/>
    <lineage>
        <taxon>Eukaryota</taxon>
        <taxon>Viridiplantae</taxon>
        <taxon>Streptophyta</taxon>
        <taxon>Embryophyta</taxon>
        <taxon>Tracheophyta</taxon>
        <taxon>Spermatophyta</taxon>
        <taxon>Magnoliopsida</taxon>
        <taxon>eudicotyledons</taxon>
        <taxon>Gunneridae</taxon>
        <taxon>Pentapetalae</taxon>
        <taxon>rosids</taxon>
        <taxon>malvids</taxon>
        <taxon>Brassicales</taxon>
        <taxon>Brassicaceae</taxon>
        <taxon>Camelineae</taxon>
        <taxon>Arabidopsis</taxon>
    </lineage>
</organism>
<evidence type="ECO:0000256" key="8">
    <source>
        <dbReference type="ARBA" id="ARBA00023316"/>
    </source>
</evidence>
<keyword evidence="5" id="KW-0136">Cellulose degradation</keyword>
<dbReference type="Pfam" id="PF00759">
    <property type="entry name" value="Glyco_hydro_9"/>
    <property type="match status" value="1"/>
</dbReference>
<dbReference type="AlphaFoldDB" id="F4JDT6"/>
<keyword evidence="4 12" id="KW-0378">Hydrolase</keyword>
<comment type="similarity">
    <text evidence="2">Belongs to the glycosyl hydrolase 9 (cellulase E) family.</text>
</comment>
<dbReference type="InterPro" id="IPR001701">
    <property type="entry name" value="Glyco_hydro_9"/>
</dbReference>
<dbReference type="TAIR" id="AT3G42155"/>
<dbReference type="PaxDb" id="3702-AT3G42155.1"/>
<dbReference type="HOGENOM" id="CLU_1605002_0_0_1"/>
<dbReference type="PROSITE" id="PS51257">
    <property type="entry name" value="PROKAR_LIPOPROTEIN"/>
    <property type="match status" value="1"/>
</dbReference>
<feature type="domain" description="Glycoside hydrolase family 9" evidence="10">
    <location>
        <begin position="92"/>
        <end position="143"/>
    </location>
</feature>
<dbReference type="GeneID" id="823188"/>
<evidence type="ECO:0000256" key="9">
    <source>
        <dbReference type="ARBA" id="ARBA00023326"/>
    </source>
</evidence>
<dbReference type="GO" id="GO:0030245">
    <property type="term" value="P:cellulose catabolic process"/>
    <property type="evidence" value="ECO:0007669"/>
    <property type="project" value="UniProtKB-KW"/>
</dbReference>
<dbReference type="PANTHER" id="PTHR22298">
    <property type="entry name" value="ENDO-1,4-BETA-GLUCANASE"/>
    <property type="match status" value="1"/>
</dbReference>
<evidence type="ECO:0000256" key="5">
    <source>
        <dbReference type="ARBA" id="ARBA00023001"/>
    </source>
</evidence>
<keyword evidence="9" id="KW-0624">Polysaccharide degradation</keyword>
<dbReference type="ExpressionAtlas" id="F4JDT6">
    <property type="expression patterns" value="baseline"/>
</dbReference>
<evidence type="ECO:0000256" key="2">
    <source>
        <dbReference type="ARBA" id="ARBA00007072"/>
    </source>
</evidence>
<evidence type="ECO:0000256" key="3">
    <source>
        <dbReference type="ARBA" id="ARBA00012601"/>
    </source>
</evidence>
<evidence type="ECO:0000256" key="7">
    <source>
        <dbReference type="ARBA" id="ARBA00023295"/>
    </source>
</evidence>
<dbReference type="KEGG" id="ath:AT3G42155"/>
<sequence>MERVVGNRSPSTPYMASSNSAGSCVALCLIETPIGQESSKMLLISQFDKCTVWFGMLPVWFDLDVRITSGLLSNGEAILSSALILRPTCYIHRRKDMDTPRTLYNISSSSPGSEVSAEAATALAAASLVFKPVDSTYSSTYLNLLISTEVLTKHLAPSTAHTQATR</sequence>
<dbReference type="EMBL" id="CP002686">
    <property type="protein sequence ID" value="AEE77726.1"/>
    <property type="molecule type" value="Genomic_DNA"/>
</dbReference>
<dbReference type="EC" id="3.2.1.4" evidence="3"/>
<keyword evidence="13" id="KW-1185">Reference proteome</keyword>
<protein>
    <recommendedName>
        <fullName evidence="3">cellulase</fullName>
        <ecNumber evidence="3">3.2.1.4</ecNumber>
    </recommendedName>
</protein>
<dbReference type="InterPro" id="IPR008928">
    <property type="entry name" value="6-hairpin_glycosidase_sf"/>
</dbReference>
<dbReference type="GO" id="GO:0008810">
    <property type="term" value="F:cellulase activity"/>
    <property type="evidence" value="ECO:0007669"/>
    <property type="project" value="UniProtKB-EC"/>
</dbReference>
<evidence type="ECO:0000313" key="13">
    <source>
        <dbReference type="Proteomes" id="UP000006548"/>
    </source>
</evidence>
<dbReference type="Araport" id="AT3G42155"/>
<evidence type="ECO:0000313" key="12">
    <source>
        <dbReference type="EMBL" id="AEE77726.1"/>
    </source>
</evidence>
<proteinExistence type="inferred from homology"/>
<dbReference type="RefSeq" id="NP_683637.1">
    <property type="nucleotide sequence ID" value="NM_148795.1"/>
</dbReference>
<dbReference type="GO" id="GO:0071555">
    <property type="term" value="P:cell wall organization"/>
    <property type="evidence" value="ECO:0007669"/>
    <property type="project" value="UniProtKB-KW"/>
</dbReference>
<evidence type="ECO:0000259" key="10">
    <source>
        <dbReference type="Pfam" id="PF00759"/>
    </source>
</evidence>
<keyword evidence="6" id="KW-0119">Carbohydrate metabolism</keyword>
<gene>
    <name evidence="11 12" type="ordered locus">At3g42155</name>
</gene>
<evidence type="ECO:0000256" key="6">
    <source>
        <dbReference type="ARBA" id="ARBA00023277"/>
    </source>
</evidence>